<proteinExistence type="predicted"/>
<keyword evidence="1" id="KW-0732">Signal</keyword>
<evidence type="ECO:0000256" key="1">
    <source>
        <dbReference type="SAM" id="SignalP"/>
    </source>
</evidence>
<accession>A0A077QXG2</accession>
<evidence type="ECO:0000313" key="2">
    <source>
        <dbReference type="EMBL" id="CDI51197.1"/>
    </source>
</evidence>
<dbReference type="EMBL" id="HG529495">
    <property type="protein sequence ID" value="CDI51197.1"/>
    <property type="molecule type" value="Genomic_DNA"/>
</dbReference>
<sequence>MKAVTAIALTALVSTTLASSHGPTIPTRRHHNKGPVDHAQALAKRATYSGTATWYDVGTGNAG</sequence>
<reference evidence="2" key="1">
    <citation type="journal article" date="2014" name="Genome Biol. Evol.">
        <title>Gene Loss Rather Than Gene Gain Is Associated with a Host Jump from Monocots to Dicots in the Smut Fungus Melanopsichium pennsylvanicum.</title>
        <authorList>
            <person name="Sharma R."/>
            <person name="Mishra B."/>
            <person name="Runge F."/>
            <person name="Thines M."/>
        </authorList>
    </citation>
    <scope>NUCLEOTIDE SEQUENCE</scope>
    <source>
        <strain evidence="2">4</strain>
    </source>
</reference>
<dbReference type="AlphaFoldDB" id="A0A077QXG2"/>
<name>A0A077QXG2_9BASI</name>
<feature type="signal peptide" evidence="1">
    <location>
        <begin position="1"/>
        <end position="18"/>
    </location>
</feature>
<protein>
    <submittedName>
        <fullName evidence="2">Uncharacterized protein</fullName>
    </submittedName>
</protein>
<feature type="chain" id="PRO_5001722641" evidence="1">
    <location>
        <begin position="19"/>
        <end position="63"/>
    </location>
</feature>
<organism evidence="2">
    <name type="scientific">Melanopsichium pennsylvanicum 4</name>
    <dbReference type="NCBI Taxonomy" id="1398559"/>
    <lineage>
        <taxon>Eukaryota</taxon>
        <taxon>Fungi</taxon>
        <taxon>Dikarya</taxon>
        <taxon>Basidiomycota</taxon>
        <taxon>Ustilaginomycotina</taxon>
        <taxon>Ustilaginomycetes</taxon>
        <taxon>Ustilaginales</taxon>
        <taxon>Ustilaginaceae</taxon>
        <taxon>Melanopsichium</taxon>
    </lineage>
</organism>